<gene>
    <name evidence="2" type="ORF">FHS09_001380</name>
</gene>
<evidence type="ECO:0000313" key="3">
    <source>
        <dbReference type="Proteomes" id="UP000535937"/>
    </source>
</evidence>
<sequence length="233" mass="25087">MEIHTVLIIHIVTGAIAVIAGFIGLLVKKGSLLHKRLGKGFVVAMLIMAGSGAIIAIVKPMAISTIAAAFTAYLVITSLWIVQNKSKQLSGRHYITPVVSAAIALAGGYCAFLAAGDEYGVMDGFGAEPYLFFAVLALICCILDIRLLASKGLTATHRLARHLWRMCFALFIAIGSFIERGAKILPESIQQSLWLELLDKLVLLVVLFWFIKLFISPRLKSGVPSPVTGPPKS</sequence>
<feature type="transmembrane region" description="Helical" evidence="1">
    <location>
        <begin position="198"/>
        <end position="215"/>
    </location>
</feature>
<reference evidence="2 3" key="1">
    <citation type="submission" date="2020-08" db="EMBL/GenBank/DDBJ databases">
        <title>Genomic Encyclopedia of Type Strains, Phase III (KMG-III): the genomes of soil and plant-associated and newly described type strains.</title>
        <authorList>
            <person name="Whitman W."/>
        </authorList>
    </citation>
    <scope>NUCLEOTIDE SEQUENCE [LARGE SCALE GENOMIC DNA]</scope>
    <source>
        <strain evidence="2 3">CECT 8799</strain>
    </source>
</reference>
<proteinExistence type="predicted"/>
<keyword evidence="1" id="KW-1133">Transmembrane helix</keyword>
<organism evidence="2 3">
    <name type="scientific">Microbulbifer rhizosphaerae</name>
    <dbReference type="NCBI Taxonomy" id="1562603"/>
    <lineage>
        <taxon>Bacteria</taxon>
        <taxon>Pseudomonadati</taxon>
        <taxon>Pseudomonadota</taxon>
        <taxon>Gammaproteobacteria</taxon>
        <taxon>Cellvibrionales</taxon>
        <taxon>Microbulbiferaceae</taxon>
        <taxon>Microbulbifer</taxon>
    </lineage>
</organism>
<protein>
    <submittedName>
        <fullName evidence="2">Putative membrane protein</fullName>
    </submittedName>
</protein>
<keyword evidence="1" id="KW-0472">Membrane</keyword>
<dbReference type="Proteomes" id="UP000535937">
    <property type="component" value="Unassembled WGS sequence"/>
</dbReference>
<evidence type="ECO:0000256" key="1">
    <source>
        <dbReference type="SAM" id="Phobius"/>
    </source>
</evidence>
<dbReference type="RefSeq" id="WP_183458049.1">
    <property type="nucleotide sequence ID" value="NZ_JACHWZ010000005.1"/>
</dbReference>
<dbReference type="AlphaFoldDB" id="A0A7W4WBL5"/>
<keyword evidence="3" id="KW-1185">Reference proteome</keyword>
<name>A0A7W4WBL5_9GAMM</name>
<feature type="transmembrane region" description="Helical" evidence="1">
    <location>
        <begin position="162"/>
        <end position="178"/>
    </location>
</feature>
<dbReference type="EMBL" id="JACHWZ010000005">
    <property type="protein sequence ID" value="MBB3060561.1"/>
    <property type="molecule type" value="Genomic_DNA"/>
</dbReference>
<feature type="transmembrane region" description="Helical" evidence="1">
    <location>
        <begin position="94"/>
        <end position="115"/>
    </location>
</feature>
<feature type="transmembrane region" description="Helical" evidence="1">
    <location>
        <begin position="130"/>
        <end position="150"/>
    </location>
</feature>
<feature type="transmembrane region" description="Helical" evidence="1">
    <location>
        <begin position="6"/>
        <end position="27"/>
    </location>
</feature>
<accession>A0A7W4WBL5</accession>
<comment type="caution">
    <text evidence="2">The sequence shown here is derived from an EMBL/GenBank/DDBJ whole genome shotgun (WGS) entry which is preliminary data.</text>
</comment>
<evidence type="ECO:0000313" key="2">
    <source>
        <dbReference type="EMBL" id="MBB3060561.1"/>
    </source>
</evidence>
<feature type="transmembrane region" description="Helical" evidence="1">
    <location>
        <begin position="63"/>
        <end position="82"/>
    </location>
</feature>
<feature type="transmembrane region" description="Helical" evidence="1">
    <location>
        <begin position="39"/>
        <end position="57"/>
    </location>
</feature>
<keyword evidence="1" id="KW-0812">Transmembrane</keyword>